<dbReference type="EMBL" id="JAEVHI010000004">
    <property type="protein sequence ID" value="KAG5293559.1"/>
    <property type="molecule type" value="Genomic_DNA"/>
</dbReference>
<evidence type="ECO:0000313" key="2">
    <source>
        <dbReference type="Proteomes" id="UP000670092"/>
    </source>
</evidence>
<name>A0A8H7YJJ2_AJECA</name>
<gene>
    <name evidence="1" type="ORF">I7I52_04912</name>
</gene>
<dbReference type="AlphaFoldDB" id="A0A8H7YJJ2"/>
<organism evidence="1 2">
    <name type="scientific">Ajellomyces capsulatus</name>
    <name type="common">Darling's disease fungus</name>
    <name type="synonym">Histoplasma capsulatum</name>
    <dbReference type="NCBI Taxonomy" id="5037"/>
    <lineage>
        <taxon>Eukaryota</taxon>
        <taxon>Fungi</taxon>
        <taxon>Dikarya</taxon>
        <taxon>Ascomycota</taxon>
        <taxon>Pezizomycotina</taxon>
        <taxon>Eurotiomycetes</taxon>
        <taxon>Eurotiomycetidae</taxon>
        <taxon>Onygenales</taxon>
        <taxon>Ajellomycetaceae</taxon>
        <taxon>Histoplasma</taxon>
    </lineage>
</organism>
<reference evidence="1 2" key="1">
    <citation type="submission" date="2021-01" db="EMBL/GenBank/DDBJ databases">
        <title>Chromosome-level genome assembly of a human fungal pathogen reveals clustering of transcriptionally co-regulated genes.</title>
        <authorList>
            <person name="Voorhies M."/>
            <person name="Cohen S."/>
            <person name="Shea T.P."/>
            <person name="Petrus S."/>
            <person name="Munoz J.F."/>
            <person name="Poplawski S."/>
            <person name="Goldman W.E."/>
            <person name="Michael T."/>
            <person name="Cuomo C.A."/>
            <person name="Sil A."/>
            <person name="Beyhan S."/>
        </authorList>
    </citation>
    <scope>NUCLEOTIDE SEQUENCE [LARGE SCALE GENOMIC DNA]</scope>
    <source>
        <strain evidence="1 2">G184AR</strain>
    </source>
</reference>
<dbReference type="Proteomes" id="UP000670092">
    <property type="component" value="Unassembled WGS sequence"/>
</dbReference>
<evidence type="ECO:0000313" key="1">
    <source>
        <dbReference type="EMBL" id="KAG5293559.1"/>
    </source>
</evidence>
<protein>
    <submittedName>
        <fullName evidence="1">Uncharacterized protein</fullName>
    </submittedName>
</protein>
<accession>A0A8H7YJJ2</accession>
<proteinExistence type="predicted"/>
<sequence>MSIPELHPPSLKCNNQGGSEIALSSSAILFPLQLFIKSPSWPWTRDLKSTSGVARWDHD</sequence>
<comment type="caution">
    <text evidence="1">The sequence shown here is derived from an EMBL/GenBank/DDBJ whole genome shotgun (WGS) entry which is preliminary data.</text>
</comment>
<dbReference type="VEuPathDB" id="FungiDB:I7I52_04912"/>